<dbReference type="SUPFAM" id="SSF53187">
    <property type="entry name" value="Zn-dependent exopeptidases"/>
    <property type="match status" value="1"/>
</dbReference>
<reference evidence="10" key="1">
    <citation type="submission" date="2017-07" db="EMBL/GenBank/DDBJ databases">
        <title>Leptospira spp. isolated from tropical soils.</title>
        <authorList>
            <person name="Thibeaux R."/>
            <person name="Iraola G."/>
            <person name="Ferres I."/>
            <person name="Bierque E."/>
            <person name="Girault D."/>
            <person name="Soupe-Gilbert M.-E."/>
            <person name="Picardeau M."/>
            <person name="Goarant C."/>
        </authorList>
    </citation>
    <scope>NUCLEOTIDE SEQUENCE [LARGE SCALE GENOMIC DNA]</scope>
    <source>
        <strain evidence="10">ATI7-C-A5</strain>
    </source>
</reference>
<reference evidence="9 11" key="2">
    <citation type="journal article" date="2018" name="Microb. Genom.">
        <title>Deciphering the unexplored Leptospira diversity from soils uncovers genomic evolution to virulence.</title>
        <authorList>
            <person name="Thibeaux R."/>
            <person name="Iraola G."/>
            <person name="Ferres I."/>
            <person name="Bierque E."/>
            <person name="Girault D."/>
            <person name="Soupe-Gilbert M.E."/>
            <person name="Picardeau M."/>
            <person name="Goarant C."/>
        </authorList>
    </citation>
    <scope>NUCLEOTIDE SEQUENCE [LARGE SCALE GENOMIC DNA]</scope>
    <source>
        <strain evidence="9 11">ATI7-C-A5</strain>
    </source>
</reference>
<evidence type="ECO:0000256" key="1">
    <source>
        <dbReference type="ARBA" id="ARBA00001947"/>
    </source>
</evidence>
<dbReference type="PROSITE" id="PS52035">
    <property type="entry name" value="PEPTIDASE_M14"/>
    <property type="match status" value="1"/>
</dbReference>
<dbReference type="EMBL" id="NPEF01000085">
    <property type="protein sequence ID" value="PJZ93063.1"/>
    <property type="molecule type" value="Genomic_DNA"/>
</dbReference>
<dbReference type="Pfam" id="PF00246">
    <property type="entry name" value="Peptidase_M14"/>
    <property type="match status" value="1"/>
</dbReference>
<sequence length="509" mass="58095">MKTRIFLLTRTVLILGFTSFLTISCAGFFRKRIPNSPLNDMRRMILVKIEPGRLGEFREKTEGRYSVSYQETDAYYAVLPKEEAEALASSSTGIVLVKQSLPFKYYSGNYQELIGESFSGLADLKKGYKDNILNIHYLSGIANLYSKLARVEVIGKTARGREIPALVLSDSETPDGEKISVLFNCAHHANEVISVEHCYDIIYSVLSDPKEYEQILNKMRIWIVPIVNPDGARHFWHVSHLMGRKNGYPGVGPVNEKLNPGVDINRNYPFYWGKTGGGYSSANPSNYFYRGPSPGSEPETKAMMELADRERFVASISFHAYANCLLVPYSIDTLNNPEPDMASELGKKIAASVASLNPEKEFEARKNIYPIDGVDQDYFYFTHGTLAYLLETTHLNPVYKDVERINLSLREGWNILLNEMMDGRRILLRIEDEQGSPIEARIEVERVKYFHDERRTSNPKNGFFFQLFPDRKETKVRISRDGYESSEVVVRPNRSWEPLKIILKKSKSQ</sequence>
<proteinExistence type="inferred from homology"/>
<gene>
    <name evidence="9" type="ORF">CH379_013735</name>
    <name evidence="10" type="ORF">CH379_09825</name>
</gene>
<feature type="domain" description="Peptidase M14" evidence="8">
    <location>
        <begin position="126"/>
        <end position="416"/>
    </location>
</feature>
<feature type="active site" description="Proton donor/acceptor" evidence="7">
    <location>
        <position position="391"/>
    </location>
</feature>
<evidence type="ECO:0000256" key="4">
    <source>
        <dbReference type="ARBA" id="ARBA00022801"/>
    </source>
</evidence>
<dbReference type="EMBL" id="NPEF02000015">
    <property type="protein sequence ID" value="MDV6236687.1"/>
    <property type="molecule type" value="Genomic_DNA"/>
</dbReference>
<accession>A0A2N0BJU6</accession>
<dbReference type="GO" id="GO:0008270">
    <property type="term" value="F:zinc ion binding"/>
    <property type="evidence" value="ECO:0007669"/>
    <property type="project" value="InterPro"/>
</dbReference>
<keyword evidence="3" id="KW-0645">Protease</keyword>
<keyword evidence="11" id="KW-1185">Reference proteome</keyword>
<dbReference type="RefSeq" id="WP_100747186.1">
    <property type="nucleotide sequence ID" value="NZ_NPEF02000015.1"/>
</dbReference>
<evidence type="ECO:0000259" key="8">
    <source>
        <dbReference type="PROSITE" id="PS52035"/>
    </source>
</evidence>
<evidence type="ECO:0000256" key="2">
    <source>
        <dbReference type="ARBA" id="ARBA00005988"/>
    </source>
</evidence>
<evidence type="ECO:0000256" key="6">
    <source>
        <dbReference type="ARBA" id="ARBA00023049"/>
    </source>
</evidence>
<evidence type="ECO:0000313" key="10">
    <source>
        <dbReference type="EMBL" id="PJZ93063.1"/>
    </source>
</evidence>
<evidence type="ECO:0000313" key="9">
    <source>
        <dbReference type="EMBL" id="MDV6236687.1"/>
    </source>
</evidence>
<keyword evidence="5" id="KW-0862">Zinc</keyword>
<dbReference type="PANTHER" id="PTHR11705">
    <property type="entry name" value="PROTEASE FAMILY M14 CARBOXYPEPTIDASE A,B"/>
    <property type="match status" value="1"/>
</dbReference>
<evidence type="ECO:0000256" key="5">
    <source>
        <dbReference type="ARBA" id="ARBA00022833"/>
    </source>
</evidence>
<keyword evidence="6" id="KW-0482">Metalloprotease</keyword>
<evidence type="ECO:0000313" key="11">
    <source>
        <dbReference type="Proteomes" id="UP000232122"/>
    </source>
</evidence>
<accession>A0A2N0B990</accession>
<organism evidence="10">
    <name type="scientific">Leptospira ellisii</name>
    <dbReference type="NCBI Taxonomy" id="2023197"/>
    <lineage>
        <taxon>Bacteria</taxon>
        <taxon>Pseudomonadati</taxon>
        <taxon>Spirochaetota</taxon>
        <taxon>Spirochaetia</taxon>
        <taxon>Leptospirales</taxon>
        <taxon>Leptospiraceae</taxon>
        <taxon>Leptospira</taxon>
    </lineage>
</organism>
<keyword evidence="4" id="KW-0378">Hydrolase</keyword>
<name>A0A2N0B990_9LEPT</name>
<dbReference type="GO" id="GO:0006508">
    <property type="term" value="P:proteolysis"/>
    <property type="evidence" value="ECO:0007669"/>
    <property type="project" value="UniProtKB-KW"/>
</dbReference>
<comment type="similarity">
    <text evidence="2 7">Belongs to the peptidase M14 family.</text>
</comment>
<reference evidence="9" key="3">
    <citation type="submission" date="2023-10" db="EMBL/GenBank/DDBJ databases">
        <authorList>
            <person name="Picardeau M."/>
            <person name="Thibeaux R."/>
        </authorList>
    </citation>
    <scope>NUCLEOTIDE SEQUENCE</scope>
    <source>
        <strain evidence="9">ATI7-C-A5</strain>
    </source>
</reference>
<dbReference type="SMART" id="SM00631">
    <property type="entry name" value="Zn_pept"/>
    <property type="match status" value="1"/>
</dbReference>
<protein>
    <submittedName>
        <fullName evidence="9">M14 family zinc carboxypeptidase</fullName>
    </submittedName>
    <submittedName>
        <fullName evidence="10">Peptidase M14</fullName>
    </submittedName>
</protein>
<dbReference type="PROSITE" id="PS51257">
    <property type="entry name" value="PROKAR_LIPOPROTEIN"/>
    <property type="match status" value="1"/>
</dbReference>
<dbReference type="GO" id="GO:0004181">
    <property type="term" value="F:metallocarboxypeptidase activity"/>
    <property type="evidence" value="ECO:0007669"/>
    <property type="project" value="InterPro"/>
</dbReference>
<dbReference type="PANTHER" id="PTHR11705:SF143">
    <property type="entry name" value="SLL0236 PROTEIN"/>
    <property type="match status" value="1"/>
</dbReference>
<dbReference type="Gene3D" id="3.40.630.10">
    <property type="entry name" value="Zn peptidases"/>
    <property type="match status" value="1"/>
</dbReference>
<dbReference type="Proteomes" id="UP000232122">
    <property type="component" value="Unassembled WGS sequence"/>
</dbReference>
<dbReference type="GO" id="GO:0005615">
    <property type="term" value="C:extracellular space"/>
    <property type="evidence" value="ECO:0007669"/>
    <property type="project" value="TreeGrafter"/>
</dbReference>
<evidence type="ECO:0000256" key="3">
    <source>
        <dbReference type="ARBA" id="ARBA00022670"/>
    </source>
</evidence>
<dbReference type="PRINTS" id="PR00765">
    <property type="entry name" value="CRBOXYPTASEA"/>
</dbReference>
<dbReference type="AlphaFoldDB" id="A0A2N0B990"/>
<dbReference type="InterPro" id="IPR000834">
    <property type="entry name" value="Peptidase_M14"/>
</dbReference>
<comment type="cofactor">
    <cofactor evidence="1">
        <name>Zn(2+)</name>
        <dbReference type="ChEBI" id="CHEBI:29105"/>
    </cofactor>
</comment>
<dbReference type="OrthoDB" id="9802862at2"/>
<comment type="caution">
    <text evidence="10">The sequence shown here is derived from an EMBL/GenBank/DDBJ whole genome shotgun (WGS) entry which is preliminary data.</text>
</comment>
<keyword evidence="9" id="KW-0121">Carboxypeptidase</keyword>
<evidence type="ECO:0000256" key="7">
    <source>
        <dbReference type="PROSITE-ProRule" id="PRU01379"/>
    </source>
</evidence>